<reference evidence="1 2" key="1">
    <citation type="submission" date="2017-08" db="EMBL/GenBank/DDBJ databases">
        <title>Genomes of Fischerella (Mastigocladus) sp. strains.</title>
        <authorList>
            <person name="Miller S.R."/>
        </authorList>
    </citation>
    <scope>NUCLEOTIDE SEQUENCE [LARGE SCALE GENOMIC DNA]</scope>
    <source>
        <strain evidence="1 2">CCMEE 5323</strain>
    </source>
</reference>
<evidence type="ECO:0000313" key="1">
    <source>
        <dbReference type="EMBL" id="PLZ90734.1"/>
    </source>
</evidence>
<name>A0A2N6K466_FISMU</name>
<organism evidence="1 2">
    <name type="scientific">Fischerella muscicola CCMEE 5323</name>
    <dbReference type="NCBI Taxonomy" id="2019572"/>
    <lineage>
        <taxon>Bacteria</taxon>
        <taxon>Bacillati</taxon>
        <taxon>Cyanobacteriota</taxon>
        <taxon>Cyanophyceae</taxon>
        <taxon>Nostocales</taxon>
        <taxon>Hapalosiphonaceae</taxon>
        <taxon>Fischerella</taxon>
    </lineage>
</organism>
<evidence type="ECO:0000313" key="2">
    <source>
        <dbReference type="Proteomes" id="UP000235036"/>
    </source>
</evidence>
<keyword evidence="2" id="KW-1185">Reference proteome</keyword>
<proteinExistence type="predicted"/>
<dbReference type="EMBL" id="NRQW01000206">
    <property type="protein sequence ID" value="PLZ90734.1"/>
    <property type="molecule type" value="Genomic_DNA"/>
</dbReference>
<dbReference type="Proteomes" id="UP000235036">
    <property type="component" value="Unassembled WGS sequence"/>
</dbReference>
<gene>
    <name evidence="1" type="ORF">CEN44_10185</name>
</gene>
<protein>
    <submittedName>
        <fullName evidence="1">Uncharacterized protein</fullName>
    </submittedName>
</protein>
<sequence length="75" mass="8607">MIPVYCVSNWGDRTLGIFGIALEVSPRTEVRSPGLKININFHSKLRVNLLKVFKFLTQKGFKIIKMEKINPLFSN</sequence>
<accession>A0A2N6K466</accession>
<dbReference type="AlphaFoldDB" id="A0A2N6K466"/>
<comment type="caution">
    <text evidence="1">The sequence shown here is derived from an EMBL/GenBank/DDBJ whole genome shotgun (WGS) entry which is preliminary data.</text>
</comment>